<dbReference type="Gene3D" id="3.20.20.450">
    <property type="entry name" value="EAL domain"/>
    <property type="match status" value="1"/>
</dbReference>
<dbReference type="InterPro" id="IPR001633">
    <property type="entry name" value="EAL_dom"/>
</dbReference>
<dbReference type="InterPro" id="IPR035919">
    <property type="entry name" value="EAL_sf"/>
</dbReference>
<dbReference type="Gene3D" id="3.30.450.20">
    <property type="entry name" value="PAS domain"/>
    <property type="match status" value="1"/>
</dbReference>
<feature type="transmembrane region" description="Helical" evidence="1">
    <location>
        <begin position="7"/>
        <end position="26"/>
    </location>
</feature>
<dbReference type="Gene3D" id="3.30.70.270">
    <property type="match status" value="1"/>
</dbReference>
<dbReference type="SUPFAM" id="SSF55073">
    <property type="entry name" value="Nucleotide cyclase"/>
    <property type="match status" value="1"/>
</dbReference>
<keyword evidence="1" id="KW-0472">Membrane</keyword>
<feature type="domain" description="GGDEF" evidence="3">
    <location>
        <begin position="290"/>
        <end position="423"/>
    </location>
</feature>
<reference evidence="4 5" key="1">
    <citation type="submission" date="2023-03" db="EMBL/GenBank/DDBJ databases">
        <title>Bacillus Genome Sequencing.</title>
        <authorList>
            <person name="Dunlap C."/>
        </authorList>
    </citation>
    <scope>NUCLEOTIDE SEQUENCE [LARGE SCALE GENOMIC DNA]</scope>
    <source>
        <strain evidence="4 5">BD-533</strain>
    </source>
</reference>
<feature type="transmembrane region" description="Helical" evidence="1">
    <location>
        <begin position="88"/>
        <end position="107"/>
    </location>
</feature>
<dbReference type="EMBL" id="JARLKY010000061">
    <property type="protein sequence ID" value="MEC0230061.1"/>
    <property type="molecule type" value="Genomic_DNA"/>
</dbReference>
<dbReference type="InterPro" id="IPR000014">
    <property type="entry name" value="PAS"/>
</dbReference>
<evidence type="ECO:0000313" key="5">
    <source>
        <dbReference type="Proteomes" id="UP001338137"/>
    </source>
</evidence>
<dbReference type="InterPro" id="IPR043128">
    <property type="entry name" value="Rev_trsase/Diguanyl_cyclase"/>
</dbReference>
<feature type="domain" description="EAL" evidence="2">
    <location>
        <begin position="432"/>
        <end position="686"/>
    </location>
</feature>
<comment type="caution">
    <text evidence="4">The sequence shown here is derived from an EMBL/GenBank/DDBJ whole genome shotgun (WGS) entry which is preliminary data.</text>
</comment>
<dbReference type="SMART" id="SM00052">
    <property type="entry name" value="EAL"/>
    <property type="match status" value="1"/>
</dbReference>
<dbReference type="PROSITE" id="PS50887">
    <property type="entry name" value="GGDEF"/>
    <property type="match status" value="1"/>
</dbReference>
<dbReference type="PROSITE" id="PS50883">
    <property type="entry name" value="EAL"/>
    <property type="match status" value="1"/>
</dbReference>
<organism evidence="4 5">
    <name type="scientific">Paenibacillus alba</name>
    <dbReference type="NCBI Taxonomy" id="1197127"/>
    <lineage>
        <taxon>Bacteria</taxon>
        <taxon>Bacillati</taxon>
        <taxon>Bacillota</taxon>
        <taxon>Bacilli</taxon>
        <taxon>Bacillales</taxon>
        <taxon>Paenibacillaceae</taxon>
        <taxon>Paenibacillus</taxon>
    </lineage>
</organism>
<dbReference type="SMART" id="SM00267">
    <property type="entry name" value="GGDEF"/>
    <property type="match status" value="1"/>
</dbReference>
<feature type="transmembrane region" description="Helical" evidence="1">
    <location>
        <begin position="46"/>
        <end position="67"/>
    </location>
</feature>
<dbReference type="Pfam" id="PF00563">
    <property type="entry name" value="EAL"/>
    <property type="match status" value="1"/>
</dbReference>
<gene>
    <name evidence="4" type="ORF">P4I72_23290</name>
</gene>
<sequence length="689" mass="78435">MSKFSIFLLCYGPLVPSAMLLMPFSWISVQLIHVGPWKIDKWSNGLQALTLGTSVYALMICLVLLVAGIQHVKRYDLHLKRKQIRIMFMGYITTYIWGVFFSLTDFSHVWGGRINFPDLSMLSMLCFGFFLRYAMVKYDFLPSIDRTYHTLYEVSPVSIIIVNQDGMIIDFNPQAAKLLECQTNDLMFCHIGKFLVEDELADECFFSHTMTGERSIITLTGEVKHVIAESQYLKSREDLLHYMVWREVRQGVAAEQKARYLVQHDSLTGLANRASFQADLEERLAHLSSRTLAVILLNIDQFKQIEVALGSGAGDSLLRHMAELLRRTIPASNRIARFGDDNFALIVPEVSNQSEIENIAVDILLACNHWFAFEGKGMPVTISMGICLSPDHGTHSDELIHYAEMAIYEARKRGPGGFIIYEPALQRAEQHQYLHHLGIQKGIEEDEFVLHYQPLIEMETGHIIGVEALIRWIRPGIGFFPPDAFMVAAEDDDSIIEIGYWVLKTVCEQLRRWEQEGLSTMLVSVNLSKKQFLEPNFLTRLTETLQQAGVNPAQLCLEIKEQTALYDKGKAHQLFKQIQSLGVKLSIDDFGTGHASTSLLHELPFDAVKMEPTFIKEMLSSEKNQTAIHTWITLSHSLGKRVIAKRVEDFEQWELLAKMGCDEIQGYFLSRPLEAHHIIKFMNQKLVGA</sequence>
<keyword evidence="1" id="KW-0812">Transmembrane</keyword>
<name>A0ABU6G7B8_9BACL</name>
<keyword evidence="1" id="KW-1133">Transmembrane helix</keyword>
<evidence type="ECO:0000313" key="4">
    <source>
        <dbReference type="EMBL" id="MEC0230061.1"/>
    </source>
</evidence>
<evidence type="ECO:0000256" key="1">
    <source>
        <dbReference type="SAM" id="Phobius"/>
    </source>
</evidence>
<dbReference type="SUPFAM" id="SSF141868">
    <property type="entry name" value="EAL domain-like"/>
    <property type="match status" value="1"/>
</dbReference>
<proteinExistence type="predicted"/>
<dbReference type="NCBIfam" id="TIGR00254">
    <property type="entry name" value="GGDEF"/>
    <property type="match status" value="1"/>
</dbReference>
<dbReference type="InterPro" id="IPR000160">
    <property type="entry name" value="GGDEF_dom"/>
</dbReference>
<dbReference type="InterPro" id="IPR035965">
    <property type="entry name" value="PAS-like_dom_sf"/>
</dbReference>
<evidence type="ECO:0000259" key="3">
    <source>
        <dbReference type="PROSITE" id="PS50887"/>
    </source>
</evidence>
<dbReference type="InterPro" id="IPR029787">
    <property type="entry name" value="Nucleotide_cyclase"/>
</dbReference>
<dbReference type="Proteomes" id="UP001338137">
    <property type="component" value="Unassembled WGS sequence"/>
</dbReference>
<dbReference type="Pfam" id="PF00990">
    <property type="entry name" value="GGDEF"/>
    <property type="match status" value="1"/>
</dbReference>
<dbReference type="PANTHER" id="PTHR33121">
    <property type="entry name" value="CYCLIC DI-GMP PHOSPHODIESTERASE PDEF"/>
    <property type="match status" value="1"/>
</dbReference>
<dbReference type="CDD" id="cd01949">
    <property type="entry name" value="GGDEF"/>
    <property type="match status" value="1"/>
</dbReference>
<protein>
    <submittedName>
        <fullName evidence="4">EAL domain-containing protein</fullName>
    </submittedName>
</protein>
<dbReference type="SUPFAM" id="SSF55785">
    <property type="entry name" value="PYP-like sensor domain (PAS domain)"/>
    <property type="match status" value="1"/>
</dbReference>
<dbReference type="InterPro" id="IPR050706">
    <property type="entry name" value="Cyclic-di-GMP_PDE-like"/>
</dbReference>
<keyword evidence="5" id="KW-1185">Reference proteome</keyword>
<accession>A0ABU6G7B8</accession>
<dbReference type="RefSeq" id="WP_326074127.1">
    <property type="nucleotide sequence ID" value="NZ_JARLKY010000061.1"/>
</dbReference>
<dbReference type="PANTHER" id="PTHR33121:SF70">
    <property type="entry name" value="SIGNALING PROTEIN YKOW"/>
    <property type="match status" value="1"/>
</dbReference>
<evidence type="ECO:0000259" key="2">
    <source>
        <dbReference type="PROSITE" id="PS50883"/>
    </source>
</evidence>
<dbReference type="CDD" id="cd01948">
    <property type="entry name" value="EAL"/>
    <property type="match status" value="1"/>
</dbReference>
<dbReference type="Pfam" id="PF13188">
    <property type="entry name" value="PAS_8"/>
    <property type="match status" value="1"/>
</dbReference>